<keyword evidence="4" id="KW-0813">Transport</keyword>
<reference evidence="7 9" key="1">
    <citation type="journal article" date="2011" name="Nature">
        <title>The Medicago genome provides insight into the evolution of rhizobial symbioses.</title>
        <authorList>
            <person name="Young N.D."/>
            <person name="Debelle F."/>
            <person name="Oldroyd G.E."/>
            <person name="Geurts R."/>
            <person name="Cannon S.B."/>
            <person name="Udvardi M.K."/>
            <person name="Benedito V.A."/>
            <person name="Mayer K.F."/>
            <person name="Gouzy J."/>
            <person name="Schoof H."/>
            <person name="Van de Peer Y."/>
            <person name="Proost S."/>
            <person name="Cook D.R."/>
            <person name="Meyers B.C."/>
            <person name="Spannagl M."/>
            <person name="Cheung F."/>
            <person name="De Mita S."/>
            <person name="Krishnakumar V."/>
            <person name="Gundlach H."/>
            <person name="Zhou S."/>
            <person name="Mudge J."/>
            <person name="Bharti A.K."/>
            <person name="Murray J.D."/>
            <person name="Naoumkina M.A."/>
            <person name="Rosen B."/>
            <person name="Silverstein K.A."/>
            <person name="Tang H."/>
            <person name="Rombauts S."/>
            <person name="Zhao P.X."/>
            <person name="Zhou P."/>
            <person name="Barbe V."/>
            <person name="Bardou P."/>
            <person name="Bechner M."/>
            <person name="Bellec A."/>
            <person name="Berger A."/>
            <person name="Berges H."/>
            <person name="Bidwell S."/>
            <person name="Bisseling T."/>
            <person name="Choisne N."/>
            <person name="Couloux A."/>
            <person name="Denny R."/>
            <person name="Deshpande S."/>
            <person name="Dai X."/>
            <person name="Doyle J.J."/>
            <person name="Dudez A.M."/>
            <person name="Farmer A.D."/>
            <person name="Fouteau S."/>
            <person name="Franken C."/>
            <person name="Gibelin C."/>
            <person name="Gish J."/>
            <person name="Goldstein S."/>
            <person name="Gonzalez A.J."/>
            <person name="Green P.J."/>
            <person name="Hallab A."/>
            <person name="Hartog M."/>
            <person name="Hua A."/>
            <person name="Humphray S.J."/>
            <person name="Jeong D.H."/>
            <person name="Jing Y."/>
            <person name="Jocker A."/>
            <person name="Kenton S.M."/>
            <person name="Kim D.J."/>
            <person name="Klee K."/>
            <person name="Lai H."/>
            <person name="Lang C."/>
            <person name="Lin S."/>
            <person name="Macmil S.L."/>
            <person name="Magdelenat G."/>
            <person name="Matthews L."/>
            <person name="McCorrison J."/>
            <person name="Monaghan E.L."/>
            <person name="Mun J.H."/>
            <person name="Najar F.Z."/>
            <person name="Nicholson C."/>
            <person name="Noirot C."/>
            <person name="O'Bleness M."/>
            <person name="Paule C.R."/>
            <person name="Poulain J."/>
            <person name="Prion F."/>
            <person name="Qin B."/>
            <person name="Qu C."/>
            <person name="Retzel E.F."/>
            <person name="Riddle C."/>
            <person name="Sallet E."/>
            <person name="Samain S."/>
            <person name="Samson N."/>
            <person name="Sanders I."/>
            <person name="Saurat O."/>
            <person name="Scarpelli C."/>
            <person name="Schiex T."/>
            <person name="Segurens B."/>
            <person name="Severin A.J."/>
            <person name="Sherrier D.J."/>
            <person name="Shi R."/>
            <person name="Sims S."/>
            <person name="Singer S.R."/>
            <person name="Sinharoy S."/>
            <person name="Sterck L."/>
            <person name="Viollet A."/>
            <person name="Wang B.B."/>
            <person name="Wang K."/>
            <person name="Wang M."/>
            <person name="Wang X."/>
            <person name="Warfsmann J."/>
            <person name="Weissenbach J."/>
            <person name="White D.D."/>
            <person name="White J.D."/>
            <person name="Wiley G.B."/>
            <person name="Wincker P."/>
            <person name="Xing Y."/>
            <person name="Yang L."/>
            <person name="Yao Z."/>
            <person name="Ying F."/>
            <person name="Zhai J."/>
            <person name="Zhou L."/>
            <person name="Zuber A."/>
            <person name="Denarie J."/>
            <person name="Dixon R.A."/>
            <person name="May G.D."/>
            <person name="Schwartz D.C."/>
            <person name="Rogers J."/>
            <person name="Quetier F."/>
            <person name="Town C.D."/>
            <person name="Roe B.A."/>
        </authorList>
    </citation>
    <scope>NUCLEOTIDE SEQUENCE [LARGE SCALE GENOMIC DNA]</scope>
    <source>
        <strain evidence="7">A17</strain>
        <strain evidence="8 9">cv. Jemalong A17</strain>
    </source>
</reference>
<evidence type="ECO:0000256" key="3">
    <source>
        <dbReference type="ARBA" id="ARBA00023157"/>
    </source>
</evidence>
<dbReference type="InterPro" id="IPR036312">
    <property type="entry name" value="Bifun_inhib/LTP/seed_sf"/>
</dbReference>
<dbReference type="Proteomes" id="UP000002051">
    <property type="component" value="Chromosome 3"/>
</dbReference>
<evidence type="ECO:0000256" key="4">
    <source>
        <dbReference type="RuleBase" id="RU000628"/>
    </source>
</evidence>
<dbReference type="PRINTS" id="PR00382">
    <property type="entry name" value="LIPIDTRNSFER"/>
</dbReference>
<dbReference type="GO" id="GO:0006869">
    <property type="term" value="P:lipid transport"/>
    <property type="evidence" value="ECO:0007669"/>
    <property type="project" value="InterPro"/>
</dbReference>
<evidence type="ECO:0000256" key="2">
    <source>
        <dbReference type="ARBA" id="ARBA00022729"/>
    </source>
</evidence>
<gene>
    <name evidence="7" type="ordered locus">MTR_3g046580</name>
</gene>
<evidence type="ECO:0000256" key="1">
    <source>
        <dbReference type="ARBA" id="ARBA00009748"/>
    </source>
</evidence>
<dbReference type="EnsemblPlants" id="AES70030">
    <property type="protein sequence ID" value="AES70030"/>
    <property type="gene ID" value="MTR_3g046580"/>
</dbReference>
<organism evidence="7 9">
    <name type="scientific">Medicago truncatula</name>
    <name type="common">Barrel medic</name>
    <name type="synonym">Medicago tribuloides</name>
    <dbReference type="NCBI Taxonomy" id="3880"/>
    <lineage>
        <taxon>Eukaryota</taxon>
        <taxon>Viridiplantae</taxon>
        <taxon>Streptophyta</taxon>
        <taxon>Embryophyta</taxon>
        <taxon>Tracheophyta</taxon>
        <taxon>Spermatophyta</taxon>
        <taxon>Magnoliopsida</taxon>
        <taxon>eudicotyledons</taxon>
        <taxon>Gunneridae</taxon>
        <taxon>Pentapetalae</taxon>
        <taxon>rosids</taxon>
        <taxon>fabids</taxon>
        <taxon>Fabales</taxon>
        <taxon>Fabaceae</taxon>
        <taxon>Papilionoideae</taxon>
        <taxon>50 kb inversion clade</taxon>
        <taxon>NPAAA clade</taxon>
        <taxon>Hologalegina</taxon>
        <taxon>IRL clade</taxon>
        <taxon>Trifolieae</taxon>
        <taxon>Medicago</taxon>
    </lineage>
</organism>
<evidence type="ECO:0000259" key="6">
    <source>
        <dbReference type="SMART" id="SM00499"/>
    </source>
</evidence>
<comment type="function">
    <text evidence="4">Plant non-specific lipid-transfer proteins transfer phospholipids as well as galactolipids across membranes. May play a role in wax or cutin deposition in the cell walls of expanding epidermal cells and certain secretory tissues.</text>
</comment>
<dbReference type="InterPro" id="IPR016140">
    <property type="entry name" value="Bifunc_inhib/LTP/seed_store"/>
</dbReference>
<proteinExistence type="inferred from homology"/>
<dbReference type="STRING" id="3880.G7IXE4"/>
<accession>G7IXE4</accession>
<keyword evidence="9" id="KW-1185">Reference proteome</keyword>
<evidence type="ECO:0000313" key="7">
    <source>
        <dbReference type="EMBL" id="AES70030.2"/>
    </source>
</evidence>
<keyword evidence="4" id="KW-0446">Lipid-binding</keyword>
<reference evidence="7 9" key="2">
    <citation type="journal article" date="2014" name="BMC Genomics">
        <title>An improved genome release (version Mt4.0) for the model legume Medicago truncatula.</title>
        <authorList>
            <person name="Tang H."/>
            <person name="Krishnakumar V."/>
            <person name="Bidwell S."/>
            <person name="Rosen B."/>
            <person name="Chan A."/>
            <person name="Zhou S."/>
            <person name="Gentzbittel L."/>
            <person name="Childs K.L."/>
            <person name="Yandell M."/>
            <person name="Gundlach H."/>
            <person name="Mayer K.F."/>
            <person name="Schwartz D.C."/>
            <person name="Town C.D."/>
        </authorList>
    </citation>
    <scope>GENOME REANNOTATION</scope>
    <source>
        <strain evidence="8 9">cv. Jemalong A17</strain>
    </source>
</reference>
<dbReference type="AlphaFoldDB" id="G7IXE4"/>
<dbReference type="eggNOG" id="ENOG502S79G">
    <property type="taxonomic scope" value="Eukaryota"/>
</dbReference>
<comment type="similarity">
    <text evidence="1 4">Belongs to the plant LTP family.</text>
</comment>
<dbReference type="Pfam" id="PF00234">
    <property type="entry name" value="Tryp_alpha_amyl"/>
    <property type="match status" value="1"/>
</dbReference>
<dbReference type="GO" id="GO:0008289">
    <property type="term" value="F:lipid binding"/>
    <property type="evidence" value="ECO:0007669"/>
    <property type="project" value="UniProtKB-KW"/>
</dbReference>
<reference evidence="8" key="3">
    <citation type="submission" date="2015-04" db="UniProtKB">
        <authorList>
            <consortium name="EnsemblPlants"/>
        </authorList>
    </citation>
    <scope>IDENTIFICATION</scope>
    <source>
        <strain evidence="8">cv. Jemalong A17</strain>
    </source>
</reference>
<evidence type="ECO:0000313" key="9">
    <source>
        <dbReference type="Proteomes" id="UP000002051"/>
    </source>
</evidence>
<feature type="domain" description="Bifunctional inhibitor/plant lipid transfer protein/seed storage helical" evidence="6">
    <location>
        <begin position="33"/>
        <end position="118"/>
    </location>
</feature>
<dbReference type="CDD" id="cd01960">
    <property type="entry name" value="nsLTP1"/>
    <property type="match status" value="1"/>
</dbReference>
<keyword evidence="2 5" id="KW-0732">Signal</keyword>
<dbReference type="Gene3D" id="1.10.110.10">
    <property type="entry name" value="Plant lipid-transfer and hydrophobic proteins"/>
    <property type="match status" value="1"/>
</dbReference>
<sequence length="400" mass="43532">MAGKKFISLSMLVMILGMLVTKFDARQIDDVSCTSALFLLLPCLPFLQGVGPATPTSYCCAGANDLNQKADSTQSRRDVCNCLKPAASRFGVKFDRSTQLPKLCNITLNVPFDPSVDCNTIVSQKPQPPKWQPKDNLDGIGSSKAFEAPVGNNDVEDIPTPHEVATDLPVQTDITVSADAQHSDPQNVNVSAAIQHSDDDVIQSAAAHHSDDVSPQNVTKGQHDFEFIPYLHDDIRKDTLPSTTIHVLEEISDTAEAQEEDITAAAEPLFTDVMELEAQTQTHSTNVELFTEEANNVPARVAPLQHHDETQTHVLSPVKQMTLDISSIVAPEGSKIDPVLQKDLDFMHTWLSKAAATEGVSEITLPVRCGSGTTQEKAIGKERLEVDEGGELLPLHKTWK</sequence>
<evidence type="ECO:0000313" key="8">
    <source>
        <dbReference type="EnsemblPlants" id="AES70030"/>
    </source>
</evidence>
<dbReference type="SMART" id="SM00499">
    <property type="entry name" value="AAI"/>
    <property type="match status" value="1"/>
</dbReference>
<dbReference type="InterPro" id="IPR000528">
    <property type="entry name" value="Plant_nsLTP"/>
</dbReference>
<feature type="signal peptide" evidence="5">
    <location>
        <begin position="1"/>
        <end position="25"/>
    </location>
</feature>
<dbReference type="PROSITE" id="PS00597">
    <property type="entry name" value="PLANT_LTP"/>
    <property type="match status" value="1"/>
</dbReference>
<dbReference type="PaxDb" id="3880-AES70030"/>
<dbReference type="SUPFAM" id="SSF47699">
    <property type="entry name" value="Bifunctional inhibitor/lipid-transfer protein/seed storage 2S albumin"/>
    <property type="match status" value="1"/>
</dbReference>
<protein>
    <recommendedName>
        <fullName evidence="4">Non-specific lipid-transfer protein</fullName>
    </recommendedName>
</protein>
<dbReference type="EMBL" id="CM001219">
    <property type="protein sequence ID" value="AES70030.2"/>
    <property type="molecule type" value="Genomic_DNA"/>
</dbReference>
<keyword evidence="3" id="KW-1015">Disulfide bond</keyword>
<accession>A0A0C3VF86</accession>
<feature type="chain" id="PRO_5014572498" description="Non-specific lipid-transfer protein" evidence="5">
    <location>
        <begin position="26"/>
        <end position="400"/>
    </location>
</feature>
<dbReference type="HOGENOM" id="CLU_689602_0_0_1"/>
<evidence type="ECO:0000256" key="5">
    <source>
        <dbReference type="SAM" id="SignalP"/>
    </source>
</evidence>
<name>G7IXE4_MEDTR</name>
<dbReference type="PANTHER" id="PTHR33076">
    <property type="entry name" value="NON-SPECIFIC LIPID-TRANSFER PROTEIN 2-RELATED"/>
    <property type="match status" value="1"/>
</dbReference>